<evidence type="ECO:0000313" key="2">
    <source>
        <dbReference type="EMBL" id="KAG6017301.1"/>
    </source>
</evidence>
<sequence length="240" mass="26574">MGSRALTAKAPRGYISMDPNCAICHAPANLACECEARGLDMAIRQAEDHMMRSVYNDIRAWVRGHAQDYVLEYFRLLAERRKNAHTTHLDQITAHAFYHYNAPPHPNQIADAQAALKRGIDEDWQASVQRYPEVLEYFFSLVEMTLPGDHEPAVKDPPLSALNGQRKANRRSIEGTASGSGSGSERRAQAALGPAPFSSQPPYSGRETTLERRGSVPPGRRPATSRMPPTHSAPYYGAYT</sequence>
<evidence type="ECO:0008006" key="4">
    <source>
        <dbReference type="Google" id="ProtNLM"/>
    </source>
</evidence>
<dbReference type="OrthoDB" id="5409477at2759"/>
<evidence type="ECO:0000313" key="3">
    <source>
        <dbReference type="Proteomes" id="UP000748025"/>
    </source>
</evidence>
<dbReference type="AlphaFoldDB" id="A0A9P7NG24"/>
<dbReference type="Proteomes" id="UP000748025">
    <property type="component" value="Unassembled WGS sequence"/>
</dbReference>
<keyword evidence="3" id="KW-1185">Reference proteome</keyword>
<reference evidence="2" key="1">
    <citation type="journal article" date="2020" name="bioRxiv">
        <title>Whole genome comparisons of ergot fungi reveals the divergence and evolution of species within the genus Claviceps are the result of varying mechanisms driving genome evolution and host range expansion.</title>
        <authorList>
            <person name="Wyka S.A."/>
            <person name="Mondo S.J."/>
            <person name="Liu M."/>
            <person name="Dettman J."/>
            <person name="Nalam V."/>
            <person name="Broders K.D."/>
        </authorList>
    </citation>
    <scope>NUCLEOTIDE SEQUENCE</scope>
    <source>
        <strain evidence="2">CCC 602</strain>
    </source>
</reference>
<dbReference type="EMBL" id="SRPW01000161">
    <property type="protein sequence ID" value="KAG6017301.1"/>
    <property type="molecule type" value="Genomic_DNA"/>
</dbReference>
<gene>
    <name evidence="2" type="ORF">E4U43_001811</name>
</gene>
<proteinExistence type="predicted"/>
<comment type="caution">
    <text evidence="2">The sequence shown here is derived from an EMBL/GenBank/DDBJ whole genome shotgun (WGS) entry which is preliminary data.</text>
</comment>
<evidence type="ECO:0000256" key="1">
    <source>
        <dbReference type="SAM" id="MobiDB-lite"/>
    </source>
</evidence>
<organism evidence="2 3">
    <name type="scientific">Claviceps pusilla</name>
    <dbReference type="NCBI Taxonomy" id="123648"/>
    <lineage>
        <taxon>Eukaryota</taxon>
        <taxon>Fungi</taxon>
        <taxon>Dikarya</taxon>
        <taxon>Ascomycota</taxon>
        <taxon>Pezizomycotina</taxon>
        <taxon>Sordariomycetes</taxon>
        <taxon>Hypocreomycetidae</taxon>
        <taxon>Hypocreales</taxon>
        <taxon>Clavicipitaceae</taxon>
        <taxon>Claviceps</taxon>
    </lineage>
</organism>
<accession>A0A9P7NG24</accession>
<feature type="region of interest" description="Disordered" evidence="1">
    <location>
        <begin position="150"/>
        <end position="240"/>
    </location>
</feature>
<name>A0A9P7NG24_9HYPO</name>
<protein>
    <recommendedName>
        <fullName evidence="4">Serine/threonine protein phosphatase</fullName>
    </recommendedName>
</protein>